<comment type="similarity">
    <text evidence="3">Belongs to the peptidase U32 family.</text>
</comment>
<keyword evidence="1" id="KW-0645">Protease</keyword>
<dbReference type="PANTHER" id="PTHR30217">
    <property type="entry name" value="PEPTIDASE U32 FAMILY"/>
    <property type="match status" value="1"/>
</dbReference>
<dbReference type="PROSITE" id="PS01276">
    <property type="entry name" value="PEPTIDASE_U32"/>
    <property type="match status" value="1"/>
</dbReference>
<sequence>MELLSPAGNVKKLYCAYAYGADAAYIGLKHFSLRVKADNFYDDEYEQVCELKKRFPGKKLYCALNIAFHNDDIASFQNNIDYFKRYPIDAFIVQDLGIVPILQKEFPDAALHLSTQASCVNASAALFYKRLGFKRIVLGREASLKEIREIKDAVPDMELEAFCHGAMCIAYSGRCLMSAYLTGRSAQSGFCSHTCRWNFSVSADENRFFDSDAAKRLASSGVLRLSEEKRAGEYFPIFEGDNFTAVLSSKDLNMIDKLSDMKDAGIDAIKIEGRMKSVYYVALVTRAYRKALDALDGKISFEEAFPFIAELDNVPHRESTTGFYYSREDADVTTSGASDSPYALAAEIGSEVSEAEQSVIFLRGKKTVCDFQKSLAALCNEARFARERDLKNHPEKIPAAAEKKDGWRMYEFTPFNKIDTADTLEIISPGCALRKAEAGEWLLIDSETGTLRSWAFDGHPCVLYSSTALESSSLVRIRDEAYLPERAKASKR</sequence>
<dbReference type="PANTHER" id="PTHR30217:SF6">
    <property type="entry name" value="TRNA HYDROXYLATION PROTEIN P"/>
    <property type="match status" value="1"/>
</dbReference>
<gene>
    <name evidence="4" type="ORF">HMPREF0860_1268</name>
</gene>
<evidence type="ECO:0000256" key="1">
    <source>
        <dbReference type="ARBA" id="ARBA00022670"/>
    </source>
</evidence>
<dbReference type="Pfam" id="PF01136">
    <property type="entry name" value="Peptidase_U32"/>
    <property type="match status" value="1"/>
</dbReference>
<dbReference type="EMBL" id="AVQI01000016">
    <property type="protein sequence ID" value="ERK04674.1"/>
    <property type="molecule type" value="Genomic_DNA"/>
</dbReference>
<dbReference type="GO" id="GO:0016787">
    <property type="term" value="F:hydrolase activity"/>
    <property type="evidence" value="ECO:0007669"/>
    <property type="project" value="UniProtKB-KW"/>
</dbReference>
<dbReference type="InterPro" id="IPR001539">
    <property type="entry name" value="Peptidase_U32"/>
</dbReference>
<dbReference type="Proteomes" id="UP000016646">
    <property type="component" value="Unassembled WGS sequence"/>
</dbReference>
<organism evidence="4 5">
    <name type="scientific">Treponema socranskii subsp. socranskii VPI DR56BR1116 = ATCC 35536</name>
    <dbReference type="NCBI Taxonomy" id="1125725"/>
    <lineage>
        <taxon>Bacteria</taxon>
        <taxon>Pseudomonadati</taxon>
        <taxon>Spirochaetota</taxon>
        <taxon>Spirochaetia</taxon>
        <taxon>Spirochaetales</taxon>
        <taxon>Treponemataceae</taxon>
        <taxon>Treponema</taxon>
    </lineage>
</organism>
<comment type="caution">
    <text evidence="4">The sequence shown here is derived from an EMBL/GenBank/DDBJ whole genome shotgun (WGS) entry which is preliminary data.</text>
</comment>
<keyword evidence="2 4" id="KW-0378">Hydrolase</keyword>
<reference evidence="4 5" key="1">
    <citation type="submission" date="2013-08" db="EMBL/GenBank/DDBJ databases">
        <authorList>
            <person name="Durkin A.S."/>
            <person name="Haft D.R."/>
            <person name="McCorrison J."/>
            <person name="Torralba M."/>
            <person name="Gillis M."/>
            <person name="Haft D.H."/>
            <person name="Methe B."/>
            <person name="Sutton G."/>
            <person name="Nelson K.E."/>
        </authorList>
    </citation>
    <scope>NUCLEOTIDE SEQUENCE [LARGE SCALE GENOMIC DNA]</scope>
    <source>
        <strain evidence="4 5">ATCC 35536</strain>
    </source>
</reference>
<name>A0ABN0P711_TRESO</name>
<dbReference type="InterPro" id="IPR051454">
    <property type="entry name" value="RNA/ubiquinone_mod_enzymes"/>
</dbReference>
<dbReference type="EC" id="3.4.-.-" evidence="4"/>
<accession>A0ABN0P711</accession>
<proteinExistence type="inferred from homology"/>
<evidence type="ECO:0000313" key="4">
    <source>
        <dbReference type="EMBL" id="ERK04674.1"/>
    </source>
</evidence>
<keyword evidence="5" id="KW-1185">Reference proteome</keyword>
<evidence type="ECO:0000256" key="3">
    <source>
        <dbReference type="ARBA" id="ARBA00038374"/>
    </source>
</evidence>
<evidence type="ECO:0000256" key="2">
    <source>
        <dbReference type="ARBA" id="ARBA00022801"/>
    </source>
</evidence>
<dbReference type="RefSeq" id="WP_021495461.1">
    <property type="nucleotide sequence ID" value="NZ_AVQI01000016.1"/>
</dbReference>
<evidence type="ECO:0000313" key="5">
    <source>
        <dbReference type="Proteomes" id="UP000016646"/>
    </source>
</evidence>
<protein>
    <submittedName>
        <fullName evidence="4">Peptidase, U32 family</fullName>
        <ecNumber evidence="4">3.4.-.-</ecNumber>
    </submittedName>
</protein>